<feature type="non-terminal residue" evidence="1">
    <location>
        <position position="43"/>
    </location>
</feature>
<sequence>RNTEWPEVLPSPSKVVTSEYKITDNRWFKGERVFFVSNYQSPS</sequence>
<comment type="caution">
    <text evidence="1">The sequence shown here is derived from an EMBL/GenBank/DDBJ whole genome shotgun (WGS) entry which is preliminary data.</text>
</comment>
<gene>
    <name evidence="1" type="ORF">FWILDA_LOCUS19977</name>
</gene>
<protein>
    <submittedName>
        <fullName evidence="1">6618_t:CDS:1</fullName>
    </submittedName>
</protein>
<evidence type="ECO:0000313" key="2">
    <source>
        <dbReference type="Proteomes" id="UP001153678"/>
    </source>
</evidence>
<organism evidence="1 2">
    <name type="scientific">Funneliformis geosporum</name>
    <dbReference type="NCBI Taxonomy" id="1117311"/>
    <lineage>
        <taxon>Eukaryota</taxon>
        <taxon>Fungi</taxon>
        <taxon>Fungi incertae sedis</taxon>
        <taxon>Mucoromycota</taxon>
        <taxon>Glomeromycotina</taxon>
        <taxon>Glomeromycetes</taxon>
        <taxon>Glomerales</taxon>
        <taxon>Glomeraceae</taxon>
        <taxon>Funneliformis</taxon>
    </lineage>
</organism>
<proteinExistence type="predicted"/>
<dbReference type="Proteomes" id="UP001153678">
    <property type="component" value="Unassembled WGS sequence"/>
</dbReference>
<accession>A0A9W4TDK9</accession>
<evidence type="ECO:0000313" key="1">
    <source>
        <dbReference type="EMBL" id="CAI2201260.1"/>
    </source>
</evidence>
<reference evidence="1" key="1">
    <citation type="submission" date="2022-08" db="EMBL/GenBank/DDBJ databases">
        <authorList>
            <person name="Kallberg Y."/>
            <person name="Tangrot J."/>
            <person name="Rosling A."/>
        </authorList>
    </citation>
    <scope>NUCLEOTIDE SEQUENCE</scope>
    <source>
        <strain evidence="1">Wild A</strain>
    </source>
</reference>
<dbReference type="EMBL" id="CAMKVN010027010">
    <property type="protein sequence ID" value="CAI2201260.1"/>
    <property type="molecule type" value="Genomic_DNA"/>
</dbReference>
<name>A0A9W4TDK9_9GLOM</name>
<dbReference type="AlphaFoldDB" id="A0A9W4TDK9"/>
<feature type="non-terminal residue" evidence="1">
    <location>
        <position position="1"/>
    </location>
</feature>
<keyword evidence="2" id="KW-1185">Reference proteome</keyword>